<sequence length="78" mass="8540">MLPLYHLVAAAAVAAVAVDGMVEHGASPLRKAIRMEYLVAGDAETCSCDWWSSAAVVHRLVHREQEMTPYHKPIRTPG</sequence>
<reference evidence="2" key="1">
    <citation type="submission" date="2018-01" db="EMBL/GenBank/DDBJ databases">
        <title>An insight into the sialome of Amazonian anophelines.</title>
        <authorList>
            <person name="Ribeiro J.M."/>
            <person name="Scarpassa V."/>
            <person name="Calvo E."/>
        </authorList>
    </citation>
    <scope>NUCLEOTIDE SEQUENCE</scope>
</reference>
<feature type="chain" id="PRO_5014811615" evidence="1">
    <location>
        <begin position="21"/>
        <end position="78"/>
    </location>
</feature>
<accession>A0A2M4DA07</accession>
<protein>
    <submittedName>
        <fullName evidence="2">Putative secreted protein</fullName>
    </submittedName>
</protein>
<dbReference type="AlphaFoldDB" id="A0A2M4DA07"/>
<proteinExistence type="predicted"/>
<dbReference type="EMBL" id="GGFL01010143">
    <property type="protein sequence ID" value="MBW74321.1"/>
    <property type="molecule type" value="Transcribed_RNA"/>
</dbReference>
<feature type="signal peptide" evidence="1">
    <location>
        <begin position="1"/>
        <end position="20"/>
    </location>
</feature>
<organism evidence="2">
    <name type="scientific">Anopheles darlingi</name>
    <name type="common">Mosquito</name>
    <dbReference type="NCBI Taxonomy" id="43151"/>
    <lineage>
        <taxon>Eukaryota</taxon>
        <taxon>Metazoa</taxon>
        <taxon>Ecdysozoa</taxon>
        <taxon>Arthropoda</taxon>
        <taxon>Hexapoda</taxon>
        <taxon>Insecta</taxon>
        <taxon>Pterygota</taxon>
        <taxon>Neoptera</taxon>
        <taxon>Endopterygota</taxon>
        <taxon>Diptera</taxon>
        <taxon>Nematocera</taxon>
        <taxon>Culicoidea</taxon>
        <taxon>Culicidae</taxon>
        <taxon>Anophelinae</taxon>
        <taxon>Anopheles</taxon>
    </lineage>
</organism>
<name>A0A2M4DA07_ANODA</name>
<evidence type="ECO:0000313" key="2">
    <source>
        <dbReference type="EMBL" id="MBW74321.1"/>
    </source>
</evidence>
<evidence type="ECO:0000256" key="1">
    <source>
        <dbReference type="SAM" id="SignalP"/>
    </source>
</evidence>
<keyword evidence="1" id="KW-0732">Signal</keyword>